<sequence length="227" mass="25691">MDERSAVSWVRMFNEFDTTAIEIDVERWERRALLEMFAKFDEPYHGVCVRVDCTETFRFAKESGLSIFLSLQHRSLKAANGLAAMKTRIVGDKVFAFETIHGGSAVGRANGTIGFGHYPYRAGIAEFAREGAKVFEAVKERDDLERFPYQNLIRYSVLPWLDFTSISHARDYSRADSAPRVTFGKITESGGRRTMPVSIHAHHALMDGSHVAEFVEAFQGYLARPED</sequence>
<evidence type="ECO:0000313" key="2">
    <source>
        <dbReference type="Proteomes" id="UP001596391"/>
    </source>
</evidence>
<dbReference type="Proteomes" id="UP001596391">
    <property type="component" value="Unassembled WGS sequence"/>
</dbReference>
<dbReference type="InterPro" id="IPR001707">
    <property type="entry name" value="Cmp_AcTrfase"/>
</dbReference>
<keyword evidence="2" id="KW-1185">Reference proteome</keyword>
<accession>A0ABW1Z4R9</accession>
<proteinExistence type="predicted"/>
<dbReference type="PANTHER" id="PTHR38474:SF1">
    <property type="entry name" value="SLR0299 PROTEIN"/>
    <property type="match status" value="1"/>
</dbReference>
<dbReference type="SMART" id="SM01059">
    <property type="entry name" value="CAT"/>
    <property type="match status" value="1"/>
</dbReference>
<evidence type="ECO:0000313" key="1">
    <source>
        <dbReference type="EMBL" id="MFC6644536.1"/>
    </source>
</evidence>
<dbReference type="InterPro" id="IPR023213">
    <property type="entry name" value="CAT-like_dom_sf"/>
</dbReference>
<dbReference type="Pfam" id="PF00302">
    <property type="entry name" value="CAT"/>
    <property type="match status" value="1"/>
</dbReference>
<dbReference type="SUPFAM" id="SSF52777">
    <property type="entry name" value="CoA-dependent acyltransferases"/>
    <property type="match status" value="1"/>
</dbReference>
<gene>
    <name evidence="1" type="ORF">ACFQBQ_02810</name>
</gene>
<dbReference type="Gene3D" id="3.30.559.10">
    <property type="entry name" value="Chloramphenicol acetyltransferase-like domain"/>
    <property type="match status" value="1"/>
</dbReference>
<reference evidence="2" key="1">
    <citation type="journal article" date="2019" name="Int. J. Syst. Evol. Microbiol.">
        <title>The Global Catalogue of Microorganisms (GCM) 10K type strain sequencing project: providing services to taxonomists for standard genome sequencing and annotation.</title>
        <authorList>
            <consortium name="The Broad Institute Genomics Platform"/>
            <consortium name="The Broad Institute Genome Sequencing Center for Infectious Disease"/>
            <person name="Wu L."/>
            <person name="Ma J."/>
        </authorList>
    </citation>
    <scope>NUCLEOTIDE SEQUENCE [LARGE SCALE GENOMIC DNA]</scope>
    <source>
        <strain evidence="2">CGMCC 1.16026</strain>
    </source>
</reference>
<comment type="caution">
    <text evidence="1">The sequence shown here is derived from an EMBL/GenBank/DDBJ whole genome shotgun (WGS) entry which is preliminary data.</text>
</comment>
<organism evidence="1 2">
    <name type="scientific">Granulicella cerasi</name>
    <dbReference type="NCBI Taxonomy" id="741063"/>
    <lineage>
        <taxon>Bacteria</taxon>
        <taxon>Pseudomonadati</taxon>
        <taxon>Acidobacteriota</taxon>
        <taxon>Terriglobia</taxon>
        <taxon>Terriglobales</taxon>
        <taxon>Acidobacteriaceae</taxon>
        <taxon>Granulicella</taxon>
    </lineage>
</organism>
<dbReference type="EMBL" id="JBHSWI010000001">
    <property type="protein sequence ID" value="MFC6644536.1"/>
    <property type="molecule type" value="Genomic_DNA"/>
</dbReference>
<name>A0ABW1Z4R9_9BACT</name>
<protein>
    <submittedName>
        <fullName evidence="1">CatA-like O-acetyltransferase</fullName>
    </submittedName>
</protein>
<dbReference type="PANTHER" id="PTHR38474">
    <property type="entry name" value="SLR0299 PROTEIN"/>
    <property type="match status" value="1"/>
</dbReference>